<feature type="compositionally biased region" description="Polar residues" evidence="1">
    <location>
        <begin position="84"/>
        <end position="93"/>
    </location>
</feature>
<feature type="transmembrane region" description="Helical" evidence="2">
    <location>
        <begin position="54"/>
        <end position="81"/>
    </location>
</feature>
<dbReference type="InterPro" id="IPR022213">
    <property type="entry name" value="DUF3742"/>
</dbReference>
<sequence>MSKIKHPTEAERLGRWLGGVWQGLVRRDAQLAVWLNDKGLSIGATKTLIWLLRLAFFGLLFYVALWLVLIVVFALAAAWVARNSPPTDWSQNPPGGPEDPKECLSYDPMNSDNDYSDERFPKW</sequence>
<organism evidence="3 4">
    <name type="scientific">Pseudomonas idahonensis</name>
    <dbReference type="NCBI Taxonomy" id="2942628"/>
    <lineage>
        <taxon>Bacteria</taxon>
        <taxon>Pseudomonadati</taxon>
        <taxon>Pseudomonadota</taxon>
        <taxon>Gammaproteobacteria</taxon>
        <taxon>Pseudomonadales</taxon>
        <taxon>Pseudomonadaceae</taxon>
        <taxon>Pseudomonas</taxon>
    </lineage>
</organism>
<accession>A0ABT5Q490</accession>
<proteinExistence type="predicted"/>
<keyword evidence="2" id="KW-0472">Membrane</keyword>
<comment type="caution">
    <text evidence="3">The sequence shown here is derived from an EMBL/GenBank/DDBJ whole genome shotgun (WGS) entry which is preliminary data.</text>
</comment>
<evidence type="ECO:0000256" key="2">
    <source>
        <dbReference type="SAM" id="Phobius"/>
    </source>
</evidence>
<dbReference type="Pfam" id="PF12553">
    <property type="entry name" value="DUF3742"/>
    <property type="match status" value="1"/>
</dbReference>
<gene>
    <name evidence="3" type="ORF">M5G25_11100</name>
</gene>
<reference evidence="3 4" key="1">
    <citation type="submission" date="2022-05" db="EMBL/GenBank/DDBJ databases">
        <title>Novel Pseudomonas spp. Isolated from a Rainbow Trout Aquaculture Facility.</title>
        <authorList>
            <person name="Testerman T."/>
            <person name="Graf J."/>
        </authorList>
    </citation>
    <scope>NUCLEOTIDE SEQUENCE [LARGE SCALE GENOMIC DNA]</scope>
    <source>
        <strain evidence="3 4">ID357</strain>
    </source>
</reference>
<protein>
    <submittedName>
        <fullName evidence="3">DUF3742 family protein</fullName>
    </submittedName>
</protein>
<feature type="region of interest" description="Disordered" evidence="1">
    <location>
        <begin position="84"/>
        <end position="123"/>
    </location>
</feature>
<evidence type="ECO:0000256" key="1">
    <source>
        <dbReference type="SAM" id="MobiDB-lite"/>
    </source>
</evidence>
<keyword evidence="2" id="KW-0812">Transmembrane</keyword>
<name>A0ABT5Q490_9PSED</name>
<evidence type="ECO:0000313" key="4">
    <source>
        <dbReference type="Proteomes" id="UP001217610"/>
    </source>
</evidence>
<dbReference type="Proteomes" id="UP001217610">
    <property type="component" value="Unassembled WGS sequence"/>
</dbReference>
<dbReference type="RefSeq" id="WP_273922924.1">
    <property type="nucleotide sequence ID" value="NZ_JAMDGR010000004.1"/>
</dbReference>
<evidence type="ECO:0000313" key="3">
    <source>
        <dbReference type="EMBL" id="MDD1148839.1"/>
    </source>
</evidence>
<keyword evidence="4" id="KW-1185">Reference proteome</keyword>
<keyword evidence="2" id="KW-1133">Transmembrane helix</keyword>
<dbReference type="EMBL" id="JAMDGR010000004">
    <property type="protein sequence ID" value="MDD1148839.1"/>
    <property type="molecule type" value="Genomic_DNA"/>
</dbReference>